<keyword evidence="6 10" id="KW-1133">Transmembrane helix</keyword>
<protein>
    <recommendedName>
        <fullName evidence="13">MBOAT family protein</fullName>
    </recommendedName>
</protein>
<feature type="transmembrane region" description="Helical" evidence="10">
    <location>
        <begin position="425"/>
        <end position="442"/>
    </location>
</feature>
<keyword evidence="7 9" id="KW-0472">Membrane</keyword>
<dbReference type="PIRSF" id="PIRSF016636">
    <property type="entry name" value="AlgI_DltB"/>
    <property type="match status" value="1"/>
</dbReference>
<reference evidence="11 12" key="2">
    <citation type="submission" date="2008-11" db="EMBL/GenBank/DDBJ databases">
        <authorList>
            <person name="Fulton L."/>
            <person name="Clifton S."/>
            <person name="Fulton B."/>
            <person name="Xu J."/>
            <person name="Minx P."/>
            <person name="Pepin K.H."/>
            <person name="Johnson M."/>
            <person name="Bhonagiri V."/>
            <person name="Nash W.E."/>
            <person name="Mardis E.R."/>
            <person name="Wilson R.K."/>
        </authorList>
    </citation>
    <scope>NUCLEOTIDE SEQUENCE [LARGE SCALE GENOMIC DNA]</scope>
    <source>
        <strain evidence="11 12">ATCC 43243</strain>
    </source>
</reference>
<feature type="transmembrane region" description="Helical" evidence="10">
    <location>
        <begin position="355"/>
        <end position="375"/>
    </location>
</feature>
<evidence type="ECO:0000256" key="5">
    <source>
        <dbReference type="ARBA" id="ARBA00022692"/>
    </source>
</evidence>
<keyword evidence="12" id="KW-1185">Reference proteome</keyword>
<dbReference type="STRING" id="483218.BACPEC_02413"/>
<keyword evidence="5 10" id="KW-0812">Transmembrane</keyword>
<dbReference type="InterPro" id="IPR024194">
    <property type="entry name" value="Ac/AlaTfrase_AlgI/DltB"/>
</dbReference>
<comment type="caution">
    <text evidence="11">The sequence shown here is derived from an EMBL/GenBank/DDBJ whole genome shotgun (WGS) entry which is preliminary data.</text>
</comment>
<dbReference type="EMBL" id="ABVQ01000037">
    <property type="protein sequence ID" value="EEC55906.1"/>
    <property type="molecule type" value="Genomic_DNA"/>
</dbReference>
<dbReference type="InterPro" id="IPR004299">
    <property type="entry name" value="MBOAT_fam"/>
</dbReference>
<keyword evidence="3 9" id="KW-1003">Cell membrane</keyword>
<comment type="similarity">
    <text evidence="2 9">Belongs to the membrane-bound acyltransferase family.</text>
</comment>
<evidence type="ECO:0008006" key="13">
    <source>
        <dbReference type="Google" id="ProtNLM"/>
    </source>
</evidence>
<organism evidence="11 12">
    <name type="scientific">[Bacteroides] pectinophilus ATCC 43243</name>
    <dbReference type="NCBI Taxonomy" id="483218"/>
    <lineage>
        <taxon>Bacteria</taxon>
        <taxon>Bacillati</taxon>
        <taxon>Bacillota</taxon>
        <taxon>Clostridia</taxon>
        <taxon>Eubacteriales</taxon>
    </lineage>
</organism>
<keyword evidence="8 9" id="KW-0012">Acyltransferase</keyword>
<evidence type="ECO:0000313" key="12">
    <source>
        <dbReference type="Proteomes" id="UP000003136"/>
    </source>
</evidence>
<evidence type="ECO:0000256" key="1">
    <source>
        <dbReference type="ARBA" id="ARBA00004651"/>
    </source>
</evidence>
<dbReference type="InterPro" id="IPR028362">
    <property type="entry name" value="AlgI"/>
</dbReference>
<dbReference type="Pfam" id="PF03062">
    <property type="entry name" value="MBOAT"/>
    <property type="match status" value="1"/>
</dbReference>
<dbReference type="HOGENOM" id="CLU_025255_1_3_9"/>
<dbReference type="PANTHER" id="PTHR13285:SF23">
    <property type="entry name" value="TEICHOIC ACID D-ALANYLTRANSFERASE"/>
    <property type="match status" value="1"/>
</dbReference>
<dbReference type="InterPro" id="IPR051085">
    <property type="entry name" value="MB_O-acyltransferase"/>
</dbReference>
<evidence type="ECO:0000256" key="9">
    <source>
        <dbReference type="PIRNR" id="PIRNR016636"/>
    </source>
</evidence>
<evidence type="ECO:0000313" key="11">
    <source>
        <dbReference type="EMBL" id="EEC55906.1"/>
    </source>
</evidence>
<evidence type="ECO:0000256" key="3">
    <source>
        <dbReference type="ARBA" id="ARBA00022475"/>
    </source>
</evidence>
<feature type="transmembrane region" description="Helical" evidence="10">
    <location>
        <begin position="51"/>
        <end position="69"/>
    </location>
</feature>
<dbReference type="GO" id="GO:0016746">
    <property type="term" value="F:acyltransferase activity"/>
    <property type="evidence" value="ECO:0007669"/>
    <property type="project" value="UniProtKB-KW"/>
</dbReference>
<comment type="subcellular location">
    <subcellularLocation>
        <location evidence="1">Cell membrane</location>
        <topology evidence="1">Multi-pass membrane protein</topology>
    </subcellularLocation>
</comment>
<evidence type="ECO:0000256" key="10">
    <source>
        <dbReference type="SAM" id="Phobius"/>
    </source>
</evidence>
<feature type="transmembrane region" description="Helical" evidence="10">
    <location>
        <begin position="220"/>
        <end position="241"/>
    </location>
</feature>
<feature type="transmembrane region" description="Helical" evidence="10">
    <location>
        <begin position="6"/>
        <end position="23"/>
    </location>
</feature>
<keyword evidence="4 9" id="KW-0808">Transferase</keyword>
<feature type="transmembrane region" description="Helical" evidence="10">
    <location>
        <begin position="454"/>
        <end position="480"/>
    </location>
</feature>
<accession>B7AUL5</accession>
<evidence type="ECO:0000256" key="6">
    <source>
        <dbReference type="ARBA" id="ARBA00022989"/>
    </source>
</evidence>
<dbReference type="PANTHER" id="PTHR13285">
    <property type="entry name" value="ACYLTRANSFERASE"/>
    <property type="match status" value="1"/>
</dbReference>
<feature type="transmembrane region" description="Helical" evidence="10">
    <location>
        <begin position="311"/>
        <end position="335"/>
    </location>
</feature>
<dbReference type="PIRSF" id="PIRSF500217">
    <property type="entry name" value="AlgI"/>
    <property type="match status" value="1"/>
</dbReference>
<feature type="transmembrane region" description="Helical" evidence="10">
    <location>
        <begin position="117"/>
        <end position="135"/>
    </location>
</feature>
<dbReference type="GO" id="GO:0042121">
    <property type="term" value="P:alginic acid biosynthetic process"/>
    <property type="evidence" value="ECO:0007669"/>
    <property type="project" value="InterPro"/>
</dbReference>
<evidence type="ECO:0000256" key="2">
    <source>
        <dbReference type="ARBA" id="ARBA00010323"/>
    </source>
</evidence>
<dbReference type="AlphaFoldDB" id="B7AUL5"/>
<evidence type="ECO:0000256" key="4">
    <source>
        <dbReference type="ARBA" id="ARBA00022679"/>
    </source>
</evidence>
<evidence type="ECO:0000256" key="7">
    <source>
        <dbReference type="ARBA" id="ARBA00023136"/>
    </source>
</evidence>
<dbReference type="Proteomes" id="UP000003136">
    <property type="component" value="Unassembled WGS sequence"/>
</dbReference>
<proteinExistence type="inferred from homology"/>
<dbReference type="eggNOG" id="COG1696">
    <property type="taxonomic scope" value="Bacteria"/>
</dbReference>
<evidence type="ECO:0000256" key="8">
    <source>
        <dbReference type="ARBA" id="ARBA00023315"/>
    </source>
</evidence>
<gene>
    <name evidence="11" type="ORF">BACPEC_02413</name>
</gene>
<reference evidence="11 12" key="1">
    <citation type="submission" date="2008-11" db="EMBL/GenBank/DDBJ databases">
        <title>Draft genome sequence of Bacteroides pectinophilus (ATCC 43243).</title>
        <authorList>
            <person name="Sudarsanam P."/>
            <person name="Ley R."/>
            <person name="Guruge J."/>
            <person name="Turnbaugh P.J."/>
            <person name="Mahowald M."/>
            <person name="Liep D."/>
            <person name="Gordon J."/>
        </authorList>
    </citation>
    <scope>NUCLEOTIDE SEQUENCE [LARGE SCALE GENOMIC DNA]</scope>
    <source>
        <strain evidence="11 12">ATCC 43243</strain>
    </source>
</reference>
<feature type="transmembrane region" description="Helical" evidence="10">
    <location>
        <begin position="78"/>
        <end position="97"/>
    </location>
</feature>
<name>B7AUL5_9FIRM</name>
<feature type="transmembrane region" description="Helical" evidence="10">
    <location>
        <begin position="147"/>
        <end position="166"/>
    </location>
</feature>
<sequence>MLFNSYIFIFLFLPLALIGYFVLNRLGRNMYAKVFLLVMSLWFYGYFNYTYLAVIISSIAVNYAVVYLMRRYPGRKKLCLAAGLVFDIGMLFYFKYFDFFLTNVNAVFNLSFTMRNIVLPLGISFFTFQQISYVVDAYHGETDDESFLDYAVFVTFFPQLIAGPIVTHDELIPQIKDENRQRPDYGNLSKGLMIFAAGMFKKVIIADTFGGIADWGFEDIAAMSSIDAFLVMFSYTMQIYFDFSAYSDMAIGIGRMFNFELPVNFNSPYKSYSIIEFWRRWHMTLTRFLTKYIYFPLGGSRKGNIRTYVNIMIVFLVSGLWHGAAWTFVIWGALHGAAQCINRAFKTQYERLHKAFQWVLTFGFINVTWIIFRASSISDVKLFINRLLRGGMSISLEIGGAFGLKELNLFEDMLHISQYTDKIKGFNMLLFFAVTFFAVLNCRNVQEQEHKLGIFNAVITVVALVWCICSLSGVATFLYFNF</sequence>
<dbReference type="GO" id="GO:0005886">
    <property type="term" value="C:plasma membrane"/>
    <property type="evidence" value="ECO:0007669"/>
    <property type="project" value="UniProtKB-SubCell"/>
</dbReference>